<sequence length="62" mass="7184">MTKQFVKEAPYHPGYEDAVFQDVSSPIMAELTRLRKDRDRSLKFSEAIVNYCSSAENQMPTR</sequence>
<dbReference type="EMBL" id="CP028941">
    <property type="protein sequence ID" value="QKM63184.1"/>
    <property type="molecule type" value="Genomic_DNA"/>
</dbReference>
<name>A0A6M9PLS3_9BURK</name>
<dbReference type="RefSeq" id="WP_173943351.1">
    <property type="nucleotide sequence ID" value="NZ_CBCSCD010000001.1"/>
</dbReference>
<gene>
    <name evidence="1" type="ORF">DCO16_09065</name>
</gene>
<evidence type="ECO:0000313" key="2">
    <source>
        <dbReference type="Proteomes" id="UP000500806"/>
    </source>
</evidence>
<evidence type="ECO:0000313" key="1">
    <source>
        <dbReference type="EMBL" id="QKM63184.1"/>
    </source>
</evidence>
<dbReference type="AlphaFoldDB" id="A0A6M9PLS3"/>
<proteinExistence type="predicted"/>
<accession>A0A6M9PLS3</accession>
<reference evidence="1 2" key="1">
    <citation type="submission" date="2018-04" db="EMBL/GenBank/DDBJ databases">
        <title>Polynucleobacter sp. LimPoW16 genome.</title>
        <authorList>
            <person name="Hahn M.W."/>
        </authorList>
    </citation>
    <scope>NUCLEOTIDE SEQUENCE [LARGE SCALE GENOMIC DNA]</scope>
    <source>
        <strain evidence="1 2">LimPoW16</strain>
    </source>
</reference>
<dbReference type="KEGG" id="pani:DCO16_09065"/>
<organism evidence="1 2">
    <name type="scientific">Polynucleobacter antarcticus</name>
    <dbReference type="NCBI Taxonomy" id="1743162"/>
    <lineage>
        <taxon>Bacteria</taxon>
        <taxon>Pseudomonadati</taxon>
        <taxon>Pseudomonadota</taxon>
        <taxon>Betaproteobacteria</taxon>
        <taxon>Burkholderiales</taxon>
        <taxon>Burkholderiaceae</taxon>
        <taxon>Polynucleobacter</taxon>
    </lineage>
</organism>
<protein>
    <submittedName>
        <fullName evidence="1">Uncharacterized protein</fullName>
    </submittedName>
</protein>
<keyword evidence="2" id="KW-1185">Reference proteome</keyword>
<dbReference type="Proteomes" id="UP000500806">
    <property type="component" value="Chromosome"/>
</dbReference>